<comment type="caution">
    <text evidence="3">The sequence shown here is derived from an EMBL/GenBank/DDBJ whole genome shotgun (WGS) entry which is preliminary data.</text>
</comment>
<evidence type="ECO:0000256" key="1">
    <source>
        <dbReference type="SAM" id="MobiDB-lite"/>
    </source>
</evidence>
<accession>A0A849SLS8</accession>
<organism evidence="3 4">
    <name type="scientific">Eiseniibacteriota bacterium</name>
    <dbReference type="NCBI Taxonomy" id="2212470"/>
    <lineage>
        <taxon>Bacteria</taxon>
        <taxon>Candidatus Eiseniibacteriota</taxon>
    </lineage>
</organism>
<dbReference type="Gene3D" id="2.60.40.2130">
    <property type="entry name" value="F-spondin domain"/>
    <property type="match status" value="1"/>
</dbReference>
<gene>
    <name evidence="3" type="ORF">HOP12_15485</name>
</gene>
<dbReference type="InterPro" id="IPR038678">
    <property type="entry name" value="Spondin_N_sf"/>
</dbReference>
<dbReference type="Proteomes" id="UP000580839">
    <property type="component" value="Unassembled WGS sequence"/>
</dbReference>
<feature type="chain" id="PRO_5032597237" description="Spondin domain-containing protein" evidence="2">
    <location>
        <begin position="21"/>
        <end position="243"/>
    </location>
</feature>
<dbReference type="EMBL" id="JABFRW010000201">
    <property type="protein sequence ID" value="NOT35546.1"/>
    <property type="molecule type" value="Genomic_DNA"/>
</dbReference>
<evidence type="ECO:0000313" key="3">
    <source>
        <dbReference type="EMBL" id="NOT35546.1"/>
    </source>
</evidence>
<feature type="signal peptide" evidence="2">
    <location>
        <begin position="1"/>
        <end position="20"/>
    </location>
</feature>
<dbReference type="InterPro" id="IPR009465">
    <property type="entry name" value="Spondin_N"/>
</dbReference>
<name>A0A849SLS8_UNCEI</name>
<keyword evidence="2" id="KW-0732">Signal</keyword>
<evidence type="ECO:0000313" key="4">
    <source>
        <dbReference type="Proteomes" id="UP000580839"/>
    </source>
</evidence>
<feature type="region of interest" description="Disordered" evidence="1">
    <location>
        <begin position="190"/>
        <end position="214"/>
    </location>
</feature>
<evidence type="ECO:0000256" key="2">
    <source>
        <dbReference type="SAM" id="SignalP"/>
    </source>
</evidence>
<protein>
    <recommendedName>
        <fullName evidence="5">Spondin domain-containing protein</fullName>
    </recommendedName>
</protein>
<evidence type="ECO:0008006" key="5">
    <source>
        <dbReference type="Google" id="ProtNLM"/>
    </source>
</evidence>
<reference evidence="3 4" key="1">
    <citation type="submission" date="2020-04" db="EMBL/GenBank/DDBJ databases">
        <title>Metagenomic profiling of ammonia- and methane-oxidizing microorganisms in a Dutch drinking water treatment plant.</title>
        <authorList>
            <person name="Poghosyan L."/>
            <person name="Leucker S."/>
        </authorList>
    </citation>
    <scope>NUCLEOTIDE SEQUENCE [LARGE SCALE GENOMIC DNA]</scope>
    <source>
        <strain evidence="3">S-RSF-IL-03</strain>
    </source>
</reference>
<sequence>MSRQLMVAVLAALVIPSLAAADHNPMHHWMKFTVTVENVSTAGSLQLSTGGTAPAPTSPVIFLTHTSNAPLFKAGTADRGKGLEHLAEDGNPSMLVQNSRGVKGISTVDAVAIPVGDDKAGPALPGKKFVFTFTANPGEKLTAAMMFGQSNDWFYAPSEKGIELWTKQGEAVAGDITSQFLLWNAGTEVDEEPGVGANQGPRQKAPNSGPAENGKVGLAKGYAVPAVNQVIKVTIAPEAMAAK</sequence>
<proteinExistence type="predicted"/>
<dbReference type="AlphaFoldDB" id="A0A849SLS8"/>
<dbReference type="NCBIfam" id="NF038123">
    <property type="entry name" value="NF038123_dom"/>
    <property type="match status" value="1"/>
</dbReference>